<feature type="domain" description="NAD(P)-binding" evidence="1">
    <location>
        <begin position="6"/>
        <end position="179"/>
    </location>
</feature>
<dbReference type="InterPro" id="IPR052718">
    <property type="entry name" value="NmrA-type_oxidoreductase"/>
</dbReference>
<dbReference type="Proteomes" id="UP000305202">
    <property type="component" value="Unassembled WGS sequence"/>
</dbReference>
<evidence type="ECO:0000313" key="3">
    <source>
        <dbReference type="Proteomes" id="UP000305202"/>
    </source>
</evidence>
<keyword evidence="3" id="KW-1185">Reference proteome</keyword>
<protein>
    <submittedName>
        <fullName evidence="2">SDR family oxidoreductase</fullName>
    </submittedName>
</protein>
<reference evidence="2 3" key="1">
    <citation type="submission" date="2019-04" db="EMBL/GenBank/DDBJ databases">
        <authorList>
            <person name="Li M."/>
            <person name="Gao C."/>
        </authorList>
    </citation>
    <scope>NUCLEOTIDE SEQUENCE [LARGE SCALE GENOMIC DNA]</scope>
    <source>
        <strain evidence="2 3">BGMRC 2031</strain>
    </source>
</reference>
<dbReference type="CDD" id="cd05269">
    <property type="entry name" value="TMR_SDR_a"/>
    <property type="match status" value="1"/>
</dbReference>
<dbReference type="Gene3D" id="3.40.50.720">
    <property type="entry name" value="NAD(P)-binding Rossmann-like Domain"/>
    <property type="match status" value="1"/>
</dbReference>
<dbReference type="InterPro" id="IPR036291">
    <property type="entry name" value="NAD(P)-bd_dom_sf"/>
</dbReference>
<evidence type="ECO:0000259" key="1">
    <source>
        <dbReference type="Pfam" id="PF13460"/>
    </source>
</evidence>
<dbReference type="Gene3D" id="3.90.25.10">
    <property type="entry name" value="UDP-galactose 4-epimerase, domain 1"/>
    <property type="match status" value="1"/>
</dbReference>
<dbReference type="InterPro" id="IPR016040">
    <property type="entry name" value="NAD(P)-bd_dom"/>
</dbReference>
<name>A0ABY2SJG8_9HYPH</name>
<accession>A0ABY2SJG8</accession>
<dbReference type="PANTHER" id="PTHR47129:SF1">
    <property type="entry name" value="NMRA-LIKE DOMAIN-CONTAINING PROTEIN"/>
    <property type="match status" value="1"/>
</dbReference>
<dbReference type="EMBL" id="SZPQ01000022">
    <property type="protein sequence ID" value="TKI05110.1"/>
    <property type="molecule type" value="Genomic_DNA"/>
</dbReference>
<proteinExistence type="predicted"/>
<dbReference type="PANTHER" id="PTHR47129">
    <property type="entry name" value="QUINONE OXIDOREDUCTASE 2"/>
    <property type="match status" value="1"/>
</dbReference>
<dbReference type="Pfam" id="PF13460">
    <property type="entry name" value="NAD_binding_10"/>
    <property type="match status" value="1"/>
</dbReference>
<comment type="caution">
    <text evidence="2">The sequence shown here is derived from an EMBL/GenBank/DDBJ whole genome shotgun (WGS) entry which is preliminary data.</text>
</comment>
<evidence type="ECO:0000313" key="2">
    <source>
        <dbReference type="EMBL" id="TKI05110.1"/>
    </source>
</evidence>
<sequence length="287" mass="29561">MIVVTGATGHLGRLVVKALLKTVPAGDIVAAARSPDKADDLAKAGVTVRQADYNRPETLDTAFAGADKVLLISSSEVGRREAQHRAVIDAAKRAGVSLLAYTSLLHADISPLGILAKEHRVTETLLRESGLPTVLLRNGWYNENYAAAISQALAQNAVTGCAGEGLISSAARADYAAAAAVVLTGDGHAGKTYELAGDGAYTLAELAAEISRQSGTMVNYVNLTQAGYQELLKQSGLPEPVAAMLADSGTGTSLGGLFDNGRQLSALIGRPTTPISQQVAEALNAAS</sequence>
<dbReference type="SUPFAM" id="SSF51735">
    <property type="entry name" value="NAD(P)-binding Rossmann-fold domains"/>
    <property type="match status" value="1"/>
</dbReference>
<gene>
    <name evidence="2" type="ORF">FCN80_15525</name>
</gene>
<organism evidence="2 3">
    <name type="scientific">Martelella alba</name>
    <dbReference type="NCBI Taxonomy" id="2590451"/>
    <lineage>
        <taxon>Bacteria</taxon>
        <taxon>Pseudomonadati</taxon>
        <taxon>Pseudomonadota</taxon>
        <taxon>Alphaproteobacteria</taxon>
        <taxon>Hyphomicrobiales</taxon>
        <taxon>Aurantimonadaceae</taxon>
        <taxon>Martelella</taxon>
    </lineage>
</organism>
<dbReference type="RefSeq" id="WP_136991075.1">
    <property type="nucleotide sequence ID" value="NZ_SZPQ01000022.1"/>
</dbReference>